<name>A0A2W0CS40_9BACL</name>
<feature type="transmembrane region" description="Helical" evidence="1">
    <location>
        <begin position="77"/>
        <end position="97"/>
    </location>
</feature>
<dbReference type="InterPro" id="IPR027417">
    <property type="entry name" value="P-loop_NTPase"/>
</dbReference>
<dbReference type="Pfam" id="PF02534">
    <property type="entry name" value="T4SS-DNA_transf"/>
    <property type="match status" value="1"/>
</dbReference>
<dbReference type="GO" id="GO:0016020">
    <property type="term" value="C:membrane"/>
    <property type="evidence" value="ECO:0007669"/>
    <property type="project" value="InterPro"/>
</dbReference>
<dbReference type="RefSeq" id="WP_258377543.1">
    <property type="nucleotide sequence ID" value="NZ_PRLG01000003.1"/>
</dbReference>
<protein>
    <recommendedName>
        <fullName evidence="4">TraD/TraG TraM recognition site domain-containing protein</fullName>
    </recommendedName>
</protein>
<dbReference type="AlphaFoldDB" id="A0A2W0CS40"/>
<dbReference type="EMBL" id="PRLG01000003">
    <property type="protein sequence ID" value="PYY30995.1"/>
    <property type="molecule type" value="Genomic_DNA"/>
</dbReference>
<keyword evidence="1" id="KW-1133">Transmembrane helix</keyword>
<keyword evidence="1" id="KW-0472">Membrane</keyword>
<feature type="transmembrane region" description="Helical" evidence="1">
    <location>
        <begin position="109"/>
        <end position="129"/>
    </location>
</feature>
<gene>
    <name evidence="2" type="ORF">PIL02S_00542</name>
</gene>
<dbReference type="Gene3D" id="3.40.50.300">
    <property type="entry name" value="P-loop containing nucleotide triphosphate hydrolases"/>
    <property type="match status" value="2"/>
</dbReference>
<accession>A0A2W0CS40</accession>
<comment type="caution">
    <text evidence="2">The sequence shown here is derived from an EMBL/GenBank/DDBJ whole genome shotgun (WGS) entry which is preliminary data.</text>
</comment>
<evidence type="ECO:0008006" key="4">
    <source>
        <dbReference type="Google" id="ProtNLM"/>
    </source>
</evidence>
<keyword evidence="1" id="KW-0812">Transmembrane</keyword>
<organism evidence="2 3">
    <name type="scientific">Paenibacillus illinoisensis</name>
    <dbReference type="NCBI Taxonomy" id="59845"/>
    <lineage>
        <taxon>Bacteria</taxon>
        <taxon>Bacillati</taxon>
        <taxon>Bacillota</taxon>
        <taxon>Bacilli</taxon>
        <taxon>Bacillales</taxon>
        <taxon>Paenibacillaceae</taxon>
        <taxon>Paenibacillus</taxon>
    </lineage>
</organism>
<feature type="transmembrane region" description="Helical" evidence="1">
    <location>
        <begin position="135"/>
        <end position="155"/>
    </location>
</feature>
<feature type="transmembrane region" description="Helical" evidence="1">
    <location>
        <begin position="43"/>
        <end position="62"/>
    </location>
</feature>
<reference evidence="2 3" key="1">
    <citation type="submission" date="2018-01" db="EMBL/GenBank/DDBJ databases">
        <title>Genome sequence of the PGP bacterium Paenibacillus illinoisensis E3.</title>
        <authorList>
            <person name="Rolli E."/>
            <person name="Marasco R."/>
            <person name="Bessem C."/>
            <person name="Michoud G."/>
            <person name="Gaiarsa S."/>
            <person name="Borin S."/>
            <person name="Daffonchio D."/>
        </authorList>
    </citation>
    <scope>NUCLEOTIDE SEQUENCE [LARGE SCALE GENOMIC DNA]</scope>
    <source>
        <strain evidence="2 3">E3</strain>
    </source>
</reference>
<evidence type="ECO:0000313" key="3">
    <source>
        <dbReference type="Proteomes" id="UP000247459"/>
    </source>
</evidence>
<proteinExistence type="predicted"/>
<feature type="transmembrane region" description="Helical" evidence="1">
    <location>
        <begin position="6"/>
        <end position="23"/>
    </location>
</feature>
<sequence>MKFIAMVLGGIISVIGHIFAFIFKNIYISVRRYAMDPANKYSLWNTQAVTILCILLLCFFWLVGRYQDIWYGTSEPIFLRAIPLLLAAFMGHTIYSSPMFFKNLYSKPIIQIFLNTLSSLALGQIVLWFELETWTVFIVMSIVLATVAFSLIHVLKGNTNNTIFSSLHTAVEKSNSERSNPKLKMTLPQEIDPNKLDCDSSGHKSISDESLTTLNESTEVDLVHKFEISESIDISKKGSLAHLRYSSEECKIVLFHTQPTKNRQSQLVTISRSDRAQHGQTLGGTGAGKTLFATNKVTQDLLNDYIGSTIIEPKGSFIRRLANFLDRVGRPYHRLDPEYEHTACLNPMYSPEGHDFDDMIEANVAAFHSYLGPDSERYFKSRSTQLLRVSIKALKLAYGNECGLNELDRLIQPLNDDYRAEVLSLLKGYDSQITLLKQYTRSMAGSPRMQEHAMQTYSNLHDYLSELTSNKHVQRIFCGPSTFNIDDVLANGEIVLVNGAYGKLSTLTYTVGRLFINLFRASIFRRSLIETPRAHQLTVDELEMFADEEFSTFMEMAREFEVFVDVIHQGNEQLTDESKRLAAMVKQNAVQKYIMAGLENEDVKYIAEMIGEDYVIGQSSGTDEMATSGFKTQVKEEKRFIVEPRTIASLKGYNVETGAPAEVLYRGVHNNERLEPVIGLVYPLPRELFAPVDEEDIRNILETDNDQAEADTLLNNGNFLDQTHQAVADEKSIRVERMKEKALQQKILVEIHQESSNETIDSRTHEESEVLMIRSSIWDDAENSNHIKVRAEQLVKNEEPARSGEIENPIKLVPASIDPTALKLAERIKQASIGKRSIEGDSKP</sequence>
<dbReference type="InterPro" id="IPR003688">
    <property type="entry name" value="TraG/VirD4"/>
</dbReference>
<evidence type="ECO:0000313" key="2">
    <source>
        <dbReference type="EMBL" id="PYY30995.1"/>
    </source>
</evidence>
<dbReference type="SUPFAM" id="SSF52540">
    <property type="entry name" value="P-loop containing nucleoside triphosphate hydrolases"/>
    <property type="match status" value="1"/>
</dbReference>
<evidence type="ECO:0000256" key="1">
    <source>
        <dbReference type="SAM" id="Phobius"/>
    </source>
</evidence>
<dbReference type="Proteomes" id="UP000247459">
    <property type="component" value="Unassembled WGS sequence"/>
</dbReference>